<feature type="compositionally biased region" description="Acidic residues" evidence="1">
    <location>
        <begin position="104"/>
        <end position="116"/>
    </location>
</feature>
<dbReference type="OrthoDB" id="5150008at2"/>
<protein>
    <submittedName>
        <fullName evidence="3">Uncharacterized protein</fullName>
    </submittedName>
</protein>
<gene>
    <name evidence="3" type="ORF">FA014_01845</name>
</gene>
<comment type="caution">
    <text evidence="3">The sequence shown here is derived from an EMBL/GenBank/DDBJ whole genome shotgun (WGS) entry which is preliminary data.</text>
</comment>
<organism evidence="3 4">
    <name type="scientific">Cellulomonas hominis</name>
    <dbReference type="NCBI Taxonomy" id="156981"/>
    <lineage>
        <taxon>Bacteria</taxon>
        <taxon>Bacillati</taxon>
        <taxon>Actinomycetota</taxon>
        <taxon>Actinomycetes</taxon>
        <taxon>Micrococcales</taxon>
        <taxon>Cellulomonadaceae</taxon>
        <taxon>Cellulomonas</taxon>
    </lineage>
</organism>
<name>A0A7Z8K3E5_9CELL</name>
<feature type="transmembrane region" description="Helical" evidence="2">
    <location>
        <begin position="57"/>
        <end position="77"/>
    </location>
</feature>
<evidence type="ECO:0000313" key="3">
    <source>
        <dbReference type="EMBL" id="TKR27124.1"/>
    </source>
</evidence>
<feature type="region of interest" description="Disordered" evidence="1">
    <location>
        <begin position="97"/>
        <end position="116"/>
    </location>
</feature>
<evidence type="ECO:0000313" key="4">
    <source>
        <dbReference type="Proteomes" id="UP000308121"/>
    </source>
</evidence>
<accession>A0A7Z8K3E5</accession>
<keyword evidence="2" id="KW-0812">Transmembrane</keyword>
<dbReference type="EMBL" id="SZYE01000006">
    <property type="protein sequence ID" value="TKR27124.1"/>
    <property type="molecule type" value="Genomic_DNA"/>
</dbReference>
<keyword evidence="2" id="KW-0472">Membrane</keyword>
<reference evidence="3 4" key="1">
    <citation type="submission" date="2019-05" db="EMBL/GenBank/DDBJ databases">
        <title>Genome sequence of Cellulomonas hominis strain CS1.</title>
        <authorList>
            <person name="Belmont J."/>
            <person name="Maclea K.S."/>
        </authorList>
    </citation>
    <scope>NUCLEOTIDE SEQUENCE [LARGE SCALE GENOMIC DNA]</scope>
    <source>
        <strain evidence="3 4">CS1</strain>
    </source>
</reference>
<proteinExistence type="predicted"/>
<dbReference type="RefSeq" id="WP_154728011.1">
    <property type="nucleotide sequence ID" value="NZ_SZYE01000006.1"/>
</dbReference>
<sequence>MSTTRRTTTLGDHGASYLRTLVPVIWGALVAQVLTWAGPRVPGELGDALDAWLNTDAAAAVATAAVIGVWYVLWRLVEPHVPAWLTRLALGSAAEPTYAHVEPDPPDCDVDDEGEHDYETIEIDNDGTVEVIPPTIPDDRT</sequence>
<evidence type="ECO:0000256" key="2">
    <source>
        <dbReference type="SAM" id="Phobius"/>
    </source>
</evidence>
<evidence type="ECO:0000256" key="1">
    <source>
        <dbReference type="SAM" id="MobiDB-lite"/>
    </source>
</evidence>
<dbReference type="Proteomes" id="UP000308121">
    <property type="component" value="Unassembled WGS sequence"/>
</dbReference>
<feature type="transmembrane region" description="Helical" evidence="2">
    <location>
        <begin position="20"/>
        <end position="37"/>
    </location>
</feature>
<keyword evidence="2" id="KW-1133">Transmembrane helix</keyword>
<dbReference type="AlphaFoldDB" id="A0A7Z8K3E5"/>